<evidence type="ECO:0000256" key="3">
    <source>
        <dbReference type="ARBA" id="ARBA00004574"/>
    </source>
</evidence>
<dbReference type="PROSITE" id="PS51131">
    <property type="entry name" value="ZN_HOOK"/>
    <property type="match status" value="1"/>
</dbReference>
<keyword evidence="15" id="KW-0234">DNA repair</keyword>
<feature type="coiled-coil region" evidence="20">
    <location>
        <begin position="203"/>
        <end position="233"/>
    </location>
</feature>
<dbReference type="GO" id="GO:0000781">
    <property type="term" value="C:chromosome, telomeric region"/>
    <property type="evidence" value="ECO:0007669"/>
    <property type="project" value="UniProtKB-SubCell"/>
</dbReference>
<evidence type="ECO:0000256" key="20">
    <source>
        <dbReference type="SAM" id="Coils"/>
    </source>
</evidence>
<comment type="catalytic activity">
    <reaction evidence="18">
        <text>ATP + H2O = ADP + phosphate + H(+)</text>
        <dbReference type="Rhea" id="RHEA:13065"/>
        <dbReference type="ChEBI" id="CHEBI:15377"/>
        <dbReference type="ChEBI" id="CHEBI:15378"/>
        <dbReference type="ChEBI" id="CHEBI:30616"/>
        <dbReference type="ChEBI" id="CHEBI:43474"/>
        <dbReference type="ChEBI" id="CHEBI:456216"/>
    </reaction>
</comment>
<dbReference type="FunFam" id="3.40.50.300:FF:001037">
    <property type="entry name" value="DNA repair protein RAD50"/>
    <property type="match status" value="1"/>
</dbReference>
<dbReference type="Pfam" id="PF04423">
    <property type="entry name" value="Rad50_zn_hook"/>
    <property type="match status" value="1"/>
</dbReference>
<reference evidence="22" key="1">
    <citation type="submission" date="2025-08" db="UniProtKB">
        <authorList>
            <consortium name="Ensembl"/>
        </authorList>
    </citation>
    <scope>IDENTIFICATION</scope>
</reference>
<keyword evidence="8" id="KW-0227">DNA damage</keyword>
<comment type="subcellular location">
    <subcellularLocation>
        <location evidence="3">Chromosome</location>
        <location evidence="3">Telomere</location>
    </subcellularLocation>
    <subcellularLocation>
        <location evidence="2">Nucleus</location>
    </subcellularLocation>
</comment>
<keyword evidence="17" id="KW-0469">Meiosis</keyword>
<dbReference type="GO" id="GO:0030870">
    <property type="term" value="C:Mre11 complex"/>
    <property type="evidence" value="ECO:0007669"/>
    <property type="project" value="InterPro"/>
</dbReference>
<evidence type="ECO:0000256" key="13">
    <source>
        <dbReference type="ARBA" id="ARBA00022895"/>
    </source>
</evidence>
<dbReference type="AlphaFoldDB" id="A0A7N8YD29"/>
<dbReference type="GeneTree" id="ENSGT00390000018781"/>
<dbReference type="Ensembl" id="ENSMAMT00000041515.1">
    <property type="protein sequence ID" value="ENSMAMP00000063830.1"/>
    <property type="gene ID" value="ENSMAMG00000021367.2"/>
</dbReference>
<evidence type="ECO:0000256" key="12">
    <source>
        <dbReference type="ARBA" id="ARBA00022842"/>
    </source>
</evidence>
<evidence type="ECO:0000256" key="6">
    <source>
        <dbReference type="ARBA" id="ARBA00022723"/>
    </source>
</evidence>
<feature type="coiled-coil region" evidence="20">
    <location>
        <begin position="477"/>
        <end position="552"/>
    </location>
</feature>
<dbReference type="GO" id="GO:0043047">
    <property type="term" value="F:single-stranded telomeric DNA binding"/>
    <property type="evidence" value="ECO:0007669"/>
    <property type="project" value="TreeGrafter"/>
</dbReference>
<keyword evidence="12" id="KW-0460">Magnesium</keyword>
<feature type="coiled-coil region" evidence="20">
    <location>
        <begin position="404"/>
        <end position="435"/>
    </location>
</feature>
<feature type="coiled-coil region" evidence="20">
    <location>
        <begin position="265"/>
        <end position="349"/>
    </location>
</feature>
<evidence type="ECO:0000313" key="23">
    <source>
        <dbReference type="Proteomes" id="UP000261640"/>
    </source>
</evidence>
<keyword evidence="14 20" id="KW-0175">Coiled coil</keyword>
<sequence>MSKIDKMSILGVRSFGIEDKDKQVISFFTPLTVLVGPNGAGKTTIIECLKYATSGEFPPGSKGGAFVHDPKDAHETDVRAQIRLLFTDVNGEKVTIHRSMSCTQKAKNYSFKSLEQVITRVKDGERVSLSSKCGELDREMISALGVSKPVLNHVIFCHQEESNWPLSEGKALKEKFDSIFAATKYIKALETMRQLRLTQNQTVKECQVELRYLKQNKEKAQQIRETVATKEAQLMSSKDSVQRIESQIEPLENRLMDIDTKLGKVMKLDSDIKALESRKKQMEEDNRELEETMEQVFQGSDQQLQEVYQNHQRTVKEKERRLTDCQKEMERAGRECQRLNRVKADLLVEQGRLQLEADRHTQNIRNRDAQVRSLSSFLDMEGYDRPPFAALQLENFHRFVSQRLQQEKETNSQVLADLLEKEQQKQQSIDEIRDKKTGLERTVELKRDLQGKKQQELRNIRADLQRLEGSSNTDHVVQEHELQSAVQNSNVEELKVEVIELQKEKAELDRAQRRLDQEMETLNTHTTARTQMEMLKKDKTEKEEQVRKIKSRHSEDLVSLLGHFPNKRELEDWIYAKSKEISNTRDRLAKFKEPCCPVCQRTFPSESDLQEVISDMQSKLRLVPDRLKNTEQDLKKKERKRDEIMALRPIRYRVTCRLLGREKYLKVCFIKI</sequence>
<dbReference type="GO" id="GO:0046872">
    <property type="term" value="F:metal ion binding"/>
    <property type="evidence" value="ECO:0007669"/>
    <property type="project" value="UniProtKB-UniRule"/>
</dbReference>
<protein>
    <submittedName>
        <fullName evidence="22">RAD50 homolog, double strand break repair protein</fullName>
    </submittedName>
</protein>
<keyword evidence="11" id="KW-0067">ATP-binding</keyword>
<proteinExistence type="inferred from homology"/>
<dbReference type="Proteomes" id="UP000261640">
    <property type="component" value="Unplaced"/>
</dbReference>
<comment type="similarity">
    <text evidence="4">Belongs to the SMC family. RAD50 subfamily.</text>
</comment>
<dbReference type="GO" id="GO:0005524">
    <property type="term" value="F:ATP binding"/>
    <property type="evidence" value="ECO:0007669"/>
    <property type="project" value="UniProtKB-KW"/>
</dbReference>
<evidence type="ECO:0000256" key="16">
    <source>
        <dbReference type="ARBA" id="ARBA00023242"/>
    </source>
</evidence>
<keyword evidence="5" id="KW-0158">Chromosome</keyword>
<evidence type="ECO:0000256" key="11">
    <source>
        <dbReference type="ARBA" id="ARBA00022840"/>
    </source>
</evidence>
<dbReference type="GO" id="GO:0016887">
    <property type="term" value="F:ATP hydrolysis activity"/>
    <property type="evidence" value="ECO:0007669"/>
    <property type="project" value="InterPro"/>
</dbReference>
<evidence type="ECO:0000256" key="8">
    <source>
        <dbReference type="ARBA" id="ARBA00022763"/>
    </source>
</evidence>
<dbReference type="InterPro" id="IPR004584">
    <property type="entry name" value="Rad50_eukaryotes"/>
</dbReference>
<accession>A0A7N8YD29</accession>
<organism evidence="22 23">
    <name type="scientific">Mastacembelus armatus</name>
    <name type="common">zig-zag eel</name>
    <dbReference type="NCBI Taxonomy" id="205130"/>
    <lineage>
        <taxon>Eukaryota</taxon>
        <taxon>Metazoa</taxon>
        <taxon>Chordata</taxon>
        <taxon>Craniata</taxon>
        <taxon>Vertebrata</taxon>
        <taxon>Euteleostomi</taxon>
        <taxon>Actinopterygii</taxon>
        <taxon>Neopterygii</taxon>
        <taxon>Teleostei</taxon>
        <taxon>Neoteleostei</taxon>
        <taxon>Acanthomorphata</taxon>
        <taxon>Anabantaria</taxon>
        <taxon>Synbranchiformes</taxon>
        <taxon>Mastacembelidae</taxon>
        <taxon>Mastacembelus</taxon>
    </lineage>
</organism>
<dbReference type="GO" id="GO:0051880">
    <property type="term" value="F:G-quadruplex DNA binding"/>
    <property type="evidence" value="ECO:0007669"/>
    <property type="project" value="TreeGrafter"/>
</dbReference>
<dbReference type="GO" id="GO:0003691">
    <property type="term" value="F:double-stranded telomeric DNA binding"/>
    <property type="evidence" value="ECO:0007669"/>
    <property type="project" value="TreeGrafter"/>
</dbReference>
<dbReference type="SUPFAM" id="SSF52540">
    <property type="entry name" value="P-loop containing nucleoside triphosphate hydrolases"/>
    <property type="match status" value="2"/>
</dbReference>
<evidence type="ECO:0000256" key="17">
    <source>
        <dbReference type="ARBA" id="ARBA00023254"/>
    </source>
</evidence>
<dbReference type="PANTHER" id="PTHR18867:SF12">
    <property type="entry name" value="DNA REPAIR PROTEIN RAD50"/>
    <property type="match status" value="1"/>
</dbReference>
<dbReference type="GO" id="GO:0000794">
    <property type="term" value="C:condensed nuclear chromosome"/>
    <property type="evidence" value="ECO:0007669"/>
    <property type="project" value="TreeGrafter"/>
</dbReference>
<evidence type="ECO:0000256" key="10">
    <source>
        <dbReference type="ARBA" id="ARBA00022833"/>
    </source>
</evidence>
<keyword evidence="23" id="KW-1185">Reference proteome</keyword>
<evidence type="ECO:0000313" key="22">
    <source>
        <dbReference type="Ensembl" id="ENSMAMP00000063830.1"/>
    </source>
</evidence>
<dbReference type="NCBIfam" id="TIGR00606">
    <property type="entry name" value="rad50"/>
    <property type="match status" value="1"/>
</dbReference>
<evidence type="ECO:0000256" key="2">
    <source>
        <dbReference type="ARBA" id="ARBA00004123"/>
    </source>
</evidence>
<evidence type="ECO:0000259" key="21">
    <source>
        <dbReference type="PROSITE" id="PS51131"/>
    </source>
</evidence>
<keyword evidence="16" id="KW-0539">Nucleus</keyword>
<feature type="binding site" evidence="19">
    <location>
        <position position="599"/>
    </location>
    <ligand>
        <name>Zn(2+)</name>
        <dbReference type="ChEBI" id="CHEBI:29105"/>
    </ligand>
</feature>
<dbReference type="GO" id="GO:0007004">
    <property type="term" value="P:telomere maintenance via telomerase"/>
    <property type="evidence" value="ECO:0007669"/>
    <property type="project" value="TreeGrafter"/>
</dbReference>
<keyword evidence="7" id="KW-0547">Nucleotide-binding</keyword>
<dbReference type="GO" id="GO:0006302">
    <property type="term" value="P:double-strand break repair"/>
    <property type="evidence" value="ECO:0007669"/>
    <property type="project" value="InterPro"/>
</dbReference>
<evidence type="ECO:0000256" key="19">
    <source>
        <dbReference type="PROSITE-ProRule" id="PRU00471"/>
    </source>
</evidence>
<dbReference type="InterPro" id="IPR038729">
    <property type="entry name" value="Rad50/SbcC_AAA"/>
</dbReference>
<dbReference type="GO" id="GO:0000722">
    <property type="term" value="P:telomere maintenance via recombination"/>
    <property type="evidence" value="ECO:0007669"/>
    <property type="project" value="TreeGrafter"/>
</dbReference>
<evidence type="ECO:0000256" key="15">
    <source>
        <dbReference type="ARBA" id="ARBA00023204"/>
    </source>
</evidence>
<keyword evidence="13" id="KW-0779">Telomere</keyword>
<keyword evidence="9" id="KW-0378">Hydrolase</keyword>
<dbReference type="GO" id="GO:0070192">
    <property type="term" value="P:chromosome organization involved in meiotic cell cycle"/>
    <property type="evidence" value="ECO:0007669"/>
    <property type="project" value="TreeGrafter"/>
</dbReference>
<keyword evidence="6 19" id="KW-0479">Metal-binding</keyword>
<name>A0A7N8YD29_9TELE</name>
<evidence type="ECO:0000256" key="9">
    <source>
        <dbReference type="ARBA" id="ARBA00022801"/>
    </source>
</evidence>
<dbReference type="InterPro" id="IPR027417">
    <property type="entry name" value="P-loop_NTPase"/>
</dbReference>
<evidence type="ECO:0000256" key="4">
    <source>
        <dbReference type="ARBA" id="ARBA00009439"/>
    </source>
</evidence>
<dbReference type="PANTHER" id="PTHR18867">
    <property type="entry name" value="RAD50"/>
    <property type="match status" value="1"/>
</dbReference>
<dbReference type="SUPFAM" id="SSF75712">
    <property type="entry name" value="Rad50 coiled-coil Zn hook"/>
    <property type="match status" value="1"/>
</dbReference>
<feature type="domain" description="Zinc-hook" evidence="21">
    <location>
        <begin position="550"/>
        <end position="649"/>
    </location>
</feature>
<feature type="binding site" evidence="19">
    <location>
        <position position="596"/>
    </location>
    <ligand>
        <name>Zn(2+)</name>
        <dbReference type="ChEBI" id="CHEBI:29105"/>
    </ligand>
</feature>
<dbReference type="Gene3D" id="3.40.50.300">
    <property type="entry name" value="P-loop containing nucleotide triphosphate hydrolases"/>
    <property type="match status" value="1"/>
</dbReference>
<reference evidence="22" key="2">
    <citation type="submission" date="2025-09" db="UniProtKB">
        <authorList>
            <consortium name="Ensembl"/>
        </authorList>
    </citation>
    <scope>IDENTIFICATION</scope>
</reference>
<keyword evidence="10 19" id="KW-0862">Zinc</keyword>
<comment type="cofactor">
    <cofactor evidence="1">
        <name>Zn(2+)</name>
        <dbReference type="ChEBI" id="CHEBI:29105"/>
    </cofactor>
</comment>
<evidence type="ECO:0000256" key="7">
    <source>
        <dbReference type="ARBA" id="ARBA00022741"/>
    </source>
</evidence>
<evidence type="ECO:0000256" key="14">
    <source>
        <dbReference type="ARBA" id="ARBA00023054"/>
    </source>
</evidence>
<evidence type="ECO:0000256" key="5">
    <source>
        <dbReference type="ARBA" id="ARBA00022454"/>
    </source>
</evidence>
<dbReference type="InterPro" id="IPR013134">
    <property type="entry name" value="Zn_hook_RAD50"/>
</dbReference>
<evidence type="ECO:0000256" key="1">
    <source>
        <dbReference type="ARBA" id="ARBA00001947"/>
    </source>
</evidence>
<evidence type="ECO:0000256" key="18">
    <source>
        <dbReference type="ARBA" id="ARBA00049360"/>
    </source>
</evidence>
<dbReference type="Pfam" id="PF13476">
    <property type="entry name" value="AAA_23"/>
    <property type="match status" value="1"/>
</dbReference>